<evidence type="ECO:0000313" key="2">
    <source>
        <dbReference type="EnsemblPlants" id="AET2Gv20932000.1"/>
    </source>
</evidence>
<dbReference type="Proteomes" id="UP000015105">
    <property type="component" value="Chromosome 2D"/>
</dbReference>
<name>A0A453CR15_AEGTS</name>
<reference evidence="2" key="4">
    <citation type="submission" date="2019-03" db="UniProtKB">
        <authorList>
            <consortium name="EnsemblPlants"/>
        </authorList>
    </citation>
    <scope>IDENTIFICATION</scope>
</reference>
<feature type="domain" description="Reverse transcriptase zinc-binding" evidence="1">
    <location>
        <begin position="1"/>
        <end position="48"/>
    </location>
</feature>
<dbReference type="AlphaFoldDB" id="A0A453CR15"/>
<dbReference type="STRING" id="200361.A0A453CR15"/>
<sequence length="69" mass="7915">LVYQGRCWTADRLARRGLPHAPLCLLCDQEPETMQHPLAGCSFSRQVWHEILSWCHATAAMHIPDGEFR</sequence>
<reference evidence="3" key="1">
    <citation type="journal article" date="2014" name="Science">
        <title>Ancient hybridizations among the ancestral genomes of bread wheat.</title>
        <authorList>
            <consortium name="International Wheat Genome Sequencing Consortium,"/>
            <person name="Marcussen T."/>
            <person name="Sandve S.R."/>
            <person name="Heier L."/>
            <person name="Spannagl M."/>
            <person name="Pfeifer M."/>
            <person name="Jakobsen K.S."/>
            <person name="Wulff B.B."/>
            <person name="Steuernagel B."/>
            <person name="Mayer K.F."/>
            <person name="Olsen O.A."/>
        </authorList>
    </citation>
    <scope>NUCLEOTIDE SEQUENCE [LARGE SCALE GENOMIC DNA]</scope>
    <source>
        <strain evidence="3">cv. AL8/78</strain>
    </source>
</reference>
<organism evidence="2 3">
    <name type="scientific">Aegilops tauschii subsp. strangulata</name>
    <name type="common">Goatgrass</name>
    <dbReference type="NCBI Taxonomy" id="200361"/>
    <lineage>
        <taxon>Eukaryota</taxon>
        <taxon>Viridiplantae</taxon>
        <taxon>Streptophyta</taxon>
        <taxon>Embryophyta</taxon>
        <taxon>Tracheophyta</taxon>
        <taxon>Spermatophyta</taxon>
        <taxon>Magnoliopsida</taxon>
        <taxon>Liliopsida</taxon>
        <taxon>Poales</taxon>
        <taxon>Poaceae</taxon>
        <taxon>BOP clade</taxon>
        <taxon>Pooideae</taxon>
        <taxon>Triticodae</taxon>
        <taxon>Triticeae</taxon>
        <taxon>Triticinae</taxon>
        <taxon>Aegilops</taxon>
    </lineage>
</organism>
<reference evidence="2" key="3">
    <citation type="journal article" date="2017" name="Nature">
        <title>Genome sequence of the progenitor of the wheat D genome Aegilops tauschii.</title>
        <authorList>
            <person name="Luo M.C."/>
            <person name="Gu Y.Q."/>
            <person name="Puiu D."/>
            <person name="Wang H."/>
            <person name="Twardziok S.O."/>
            <person name="Deal K.R."/>
            <person name="Huo N."/>
            <person name="Zhu T."/>
            <person name="Wang L."/>
            <person name="Wang Y."/>
            <person name="McGuire P.E."/>
            <person name="Liu S."/>
            <person name="Long H."/>
            <person name="Ramasamy R.K."/>
            <person name="Rodriguez J.C."/>
            <person name="Van S.L."/>
            <person name="Yuan L."/>
            <person name="Wang Z."/>
            <person name="Xia Z."/>
            <person name="Xiao L."/>
            <person name="Anderson O.D."/>
            <person name="Ouyang S."/>
            <person name="Liang Y."/>
            <person name="Zimin A.V."/>
            <person name="Pertea G."/>
            <person name="Qi P."/>
            <person name="Bennetzen J.L."/>
            <person name="Dai X."/>
            <person name="Dawson M.W."/>
            <person name="Muller H.G."/>
            <person name="Kugler K."/>
            <person name="Rivarola-Duarte L."/>
            <person name="Spannagl M."/>
            <person name="Mayer K.F.X."/>
            <person name="Lu F.H."/>
            <person name="Bevan M.W."/>
            <person name="Leroy P."/>
            <person name="Li P."/>
            <person name="You F.M."/>
            <person name="Sun Q."/>
            <person name="Liu Z."/>
            <person name="Lyons E."/>
            <person name="Wicker T."/>
            <person name="Salzberg S.L."/>
            <person name="Devos K.M."/>
            <person name="Dvorak J."/>
        </authorList>
    </citation>
    <scope>NUCLEOTIDE SEQUENCE [LARGE SCALE GENOMIC DNA]</scope>
    <source>
        <strain evidence="2">cv. AL8/78</strain>
    </source>
</reference>
<evidence type="ECO:0000259" key="1">
    <source>
        <dbReference type="Pfam" id="PF13966"/>
    </source>
</evidence>
<proteinExistence type="predicted"/>
<dbReference type="EnsemblPlants" id="AET2Gv20932000.1">
    <property type="protein sequence ID" value="AET2Gv20932000.1"/>
    <property type="gene ID" value="AET2Gv20932000"/>
</dbReference>
<reference evidence="3" key="2">
    <citation type="journal article" date="2017" name="Nat. Plants">
        <title>The Aegilops tauschii genome reveals multiple impacts of transposons.</title>
        <authorList>
            <person name="Zhao G."/>
            <person name="Zou C."/>
            <person name="Li K."/>
            <person name="Wang K."/>
            <person name="Li T."/>
            <person name="Gao L."/>
            <person name="Zhang X."/>
            <person name="Wang H."/>
            <person name="Yang Z."/>
            <person name="Liu X."/>
            <person name="Jiang W."/>
            <person name="Mao L."/>
            <person name="Kong X."/>
            <person name="Jiao Y."/>
            <person name="Jia J."/>
        </authorList>
    </citation>
    <scope>NUCLEOTIDE SEQUENCE [LARGE SCALE GENOMIC DNA]</scope>
    <source>
        <strain evidence="3">cv. AL8/78</strain>
    </source>
</reference>
<keyword evidence="3" id="KW-1185">Reference proteome</keyword>
<dbReference type="InterPro" id="IPR026960">
    <property type="entry name" value="RVT-Znf"/>
</dbReference>
<accession>A0A453CR15</accession>
<dbReference type="Pfam" id="PF13966">
    <property type="entry name" value="zf-RVT"/>
    <property type="match status" value="1"/>
</dbReference>
<evidence type="ECO:0000313" key="3">
    <source>
        <dbReference type="Proteomes" id="UP000015105"/>
    </source>
</evidence>
<protein>
    <recommendedName>
        <fullName evidence="1">Reverse transcriptase zinc-binding domain-containing protein</fullName>
    </recommendedName>
</protein>
<reference evidence="2" key="5">
    <citation type="journal article" date="2021" name="G3 (Bethesda)">
        <title>Aegilops tauschii genome assembly Aet v5.0 features greater sequence contiguity and improved annotation.</title>
        <authorList>
            <person name="Wang L."/>
            <person name="Zhu T."/>
            <person name="Rodriguez J.C."/>
            <person name="Deal K.R."/>
            <person name="Dubcovsky J."/>
            <person name="McGuire P.E."/>
            <person name="Lux T."/>
            <person name="Spannagl M."/>
            <person name="Mayer K.F.X."/>
            <person name="Baldrich P."/>
            <person name="Meyers B.C."/>
            <person name="Huo N."/>
            <person name="Gu Y.Q."/>
            <person name="Zhou H."/>
            <person name="Devos K.M."/>
            <person name="Bennetzen J.L."/>
            <person name="Unver T."/>
            <person name="Budak H."/>
            <person name="Gulick P.J."/>
            <person name="Galiba G."/>
            <person name="Kalapos B."/>
            <person name="Nelson D.R."/>
            <person name="Li P."/>
            <person name="You F.M."/>
            <person name="Luo M.C."/>
            <person name="Dvorak J."/>
        </authorList>
    </citation>
    <scope>NUCLEOTIDE SEQUENCE [LARGE SCALE GENOMIC DNA]</scope>
    <source>
        <strain evidence="2">cv. AL8/78</strain>
    </source>
</reference>
<dbReference type="Gramene" id="AET2Gv20932000.1">
    <property type="protein sequence ID" value="AET2Gv20932000.1"/>
    <property type="gene ID" value="AET2Gv20932000"/>
</dbReference>